<evidence type="ECO:0000256" key="2">
    <source>
        <dbReference type="ARBA" id="ARBA00023186"/>
    </source>
</evidence>
<evidence type="ECO:0000256" key="1">
    <source>
        <dbReference type="ARBA" id="ARBA00007177"/>
    </source>
</evidence>
<dbReference type="OrthoDB" id="5550464at2759"/>
<evidence type="ECO:0000313" key="4">
    <source>
        <dbReference type="EMBL" id="KAF2453179.1"/>
    </source>
</evidence>
<keyword evidence="5" id="KW-1185">Reference proteome</keyword>
<dbReference type="AlphaFoldDB" id="A0A6A6NNE7"/>
<organism evidence="4 5">
    <name type="scientific">Lineolata rhizophorae</name>
    <dbReference type="NCBI Taxonomy" id="578093"/>
    <lineage>
        <taxon>Eukaryota</taxon>
        <taxon>Fungi</taxon>
        <taxon>Dikarya</taxon>
        <taxon>Ascomycota</taxon>
        <taxon>Pezizomycotina</taxon>
        <taxon>Dothideomycetes</taxon>
        <taxon>Dothideomycetes incertae sedis</taxon>
        <taxon>Lineolatales</taxon>
        <taxon>Lineolataceae</taxon>
        <taxon>Lineolata</taxon>
    </lineage>
</organism>
<comment type="similarity">
    <text evidence="1">Belongs to the UreD family.</text>
</comment>
<gene>
    <name evidence="4" type="ORF">BDY21DRAFT_403665</name>
</gene>
<proteinExistence type="inferred from homology"/>
<dbReference type="Pfam" id="PF01774">
    <property type="entry name" value="UreD"/>
    <property type="match status" value="1"/>
</dbReference>
<reference evidence="4" key="1">
    <citation type="journal article" date="2020" name="Stud. Mycol.">
        <title>101 Dothideomycetes genomes: a test case for predicting lifestyles and emergence of pathogens.</title>
        <authorList>
            <person name="Haridas S."/>
            <person name="Albert R."/>
            <person name="Binder M."/>
            <person name="Bloem J."/>
            <person name="Labutti K."/>
            <person name="Salamov A."/>
            <person name="Andreopoulos B."/>
            <person name="Baker S."/>
            <person name="Barry K."/>
            <person name="Bills G."/>
            <person name="Bluhm B."/>
            <person name="Cannon C."/>
            <person name="Castanera R."/>
            <person name="Culley D."/>
            <person name="Daum C."/>
            <person name="Ezra D."/>
            <person name="Gonzalez J."/>
            <person name="Henrissat B."/>
            <person name="Kuo A."/>
            <person name="Liang C."/>
            <person name="Lipzen A."/>
            <person name="Lutzoni F."/>
            <person name="Magnuson J."/>
            <person name="Mondo S."/>
            <person name="Nolan M."/>
            <person name="Ohm R."/>
            <person name="Pangilinan J."/>
            <person name="Park H.-J."/>
            <person name="Ramirez L."/>
            <person name="Alfaro M."/>
            <person name="Sun H."/>
            <person name="Tritt A."/>
            <person name="Yoshinaga Y."/>
            <person name="Zwiers L.-H."/>
            <person name="Turgeon B."/>
            <person name="Goodwin S."/>
            <person name="Spatafora J."/>
            <person name="Crous P."/>
            <person name="Grigoriev I."/>
        </authorList>
    </citation>
    <scope>NUCLEOTIDE SEQUENCE</scope>
    <source>
        <strain evidence="4">ATCC 16933</strain>
    </source>
</reference>
<evidence type="ECO:0000313" key="5">
    <source>
        <dbReference type="Proteomes" id="UP000799766"/>
    </source>
</evidence>
<dbReference type="InterPro" id="IPR002669">
    <property type="entry name" value="UreD"/>
</dbReference>
<dbReference type="PANTHER" id="PTHR33643">
    <property type="entry name" value="UREASE ACCESSORY PROTEIN D"/>
    <property type="match status" value="1"/>
</dbReference>
<name>A0A6A6NNE7_9PEZI</name>
<evidence type="ECO:0000256" key="3">
    <source>
        <dbReference type="SAM" id="MobiDB-lite"/>
    </source>
</evidence>
<dbReference type="PANTHER" id="PTHR33643:SF1">
    <property type="entry name" value="UREASE ACCESSORY PROTEIN D"/>
    <property type="match status" value="1"/>
</dbReference>
<feature type="region of interest" description="Disordered" evidence="3">
    <location>
        <begin position="179"/>
        <end position="202"/>
    </location>
</feature>
<dbReference type="GO" id="GO:0016151">
    <property type="term" value="F:nickel cation binding"/>
    <property type="evidence" value="ECO:0007669"/>
    <property type="project" value="InterPro"/>
</dbReference>
<protein>
    <submittedName>
        <fullName evidence="4">UreD urease accessory protein-domain-containing protein</fullName>
    </submittedName>
</protein>
<feature type="compositionally biased region" description="Low complexity" evidence="3">
    <location>
        <begin position="328"/>
        <end position="344"/>
    </location>
</feature>
<feature type="compositionally biased region" description="Low complexity" evidence="3">
    <location>
        <begin position="53"/>
        <end position="67"/>
    </location>
</feature>
<dbReference type="Proteomes" id="UP000799766">
    <property type="component" value="Unassembled WGS sequence"/>
</dbReference>
<feature type="region of interest" description="Disordered" evidence="3">
    <location>
        <begin position="315"/>
        <end position="361"/>
    </location>
</feature>
<accession>A0A6A6NNE7</accession>
<dbReference type="EMBL" id="MU001699">
    <property type="protein sequence ID" value="KAF2453179.1"/>
    <property type="molecule type" value="Genomic_DNA"/>
</dbReference>
<feature type="region of interest" description="Disordered" evidence="3">
    <location>
        <begin position="51"/>
        <end position="81"/>
    </location>
</feature>
<sequence>MSTMSNPFANNPSSRPGHGIVVLGVLPPNTPVFQTLTYQYPLKLISPAPHNLSTTTTATTTSTSTPSPSQPNTPPRRRHPTSTTIHTLFLLTYGGGLVAGDTITLSITLHAHTRLILLTQGSTKLFAPPARDPTRTSAQRTTVRIGEGAALCWLPDPAQPFAGSAFAQTQVFEVECGSWGSGGGRSREEGEGAREGRAGGDEDVEPGSLCVLDYVSAGRVARGENWAFRSYASKNEIWLCPTTTTTPSTDPTTTTTTTPRHLLLRDNLLLRPLPLHPSTHLPPHTITATLLLHGPLFDPLSTFFLAEFAAQPRLGGRSFSPPPPPPSSSSSSSPAAETPAQAAPQPFPPPKSAPLDAFRAARAAQERADGIVWSAARTQVSDVV</sequence>
<keyword evidence="2" id="KW-0143">Chaperone</keyword>
<feature type="compositionally biased region" description="Basic and acidic residues" evidence="3">
    <location>
        <begin position="185"/>
        <end position="200"/>
    </location>
</feature>